<dbReference type="Proteomes" id="UP000036261">
    <property type="component" value="Unassembled WGS sequence"/>
</dbReference>
<comment type="subcellular location">
    <subcellularLocation>
        <location evidence="1">Membrane</location>
        <topology evidence="1">Multi-pass membrane protein</topology>
    </subcellularLocation>
</comment>
<feature type="transmembrane region" description="Helical" evidence="5">
    <location>
        <begin position="58"/>
        <end position="77"/>
    </location>
</feature>
<evidence type="ECO:0000256" key="4">
    <source>
        <dbReference type="ARBA" id="ARBA00023136"/>
    </source>
</evidence>
<keyword evidence="4 5" id="KW-0472">Membrane</keyword>
<dbReference type="RefSeq" id="WP_048508033.1">
    <property type="nucleotide sequence ID" value="NZ_LFND01000006.1"/>
</dbReference>
<organism evidence="7 8">
    <name type="scientific">Chryseobacterium angstadtii</name>
    <dbReference type="NCBI Taxonomy" id="558151"/>
    <lineage>
        <taxon>Bacteria</taxon>
        <taxon>Pseudomonadati</taxon>
        <taxon>Bacteroidota</taxon>
        <taxon>Flavobacteriia</taxon>
        <taxon>Flavobacteriales</taxon>
        <taxon>Weeksellaceae</taxon>
        <taxon>Chryseobacterium group</taxon>
        <taxon>Chryseobacterium</taxon>
    </lineage>
</organism>
<dbReference type="Pfam" id="PF04893">
    <property type="entry name" value="Yip1"/>
    <property type="match status" value="1"/>
</dbReference>
<keyword evidence="8" id="KW-1185">Reference proteome</keyword>
<evidence type="ECO:0000313" key="7">
    <source>
        <dbReference type="EMBL" id="KMQ60093.1"/>
    </source>
</evidence>
<evidence type="ECO:0000313" key="8">
    <source>
        <dbReference type="Proteomes" id="UP000036261"/>
    </source>
</evidence>
<evidence type="ECO:0000256" key="5">
    <source>
        <dbReference type="SAM" id="Phobius"/>
    </source>
</evidence>
<feature type="transmembrane region" description="Helical" evidence="5">
    <location>
        <begin position="169"/>
        <end position="190"/>
    </location>
</feature>
<feature type="domain" description="Yip1" evidence="6">
    <location>
        <begin position="18"/>
        <end position="185"/>
    </location>
</feature>
<sequence length="194" mass="21714">MMNWKTIFNPFGRFDDRLLLTVGLISTALAIVMGYWTGSYFSSIYKINNLDRVTLQAVAVPTLISFASAIIILFILGKILNNKTRLIDIVNTVLISQLVLIILQATDKIPFIKNAQDRMIGLQGKPSEALPIGDLMIVVGMASFALIILIYSITIYYNGFKTATNIKKWQHIVLFTAVSLIMTLICQIVTSKYF</sequence>
<evidence type="ECO:0000256" key="1">
    <source>
        <dbReference type="ARBA" id="ARBA00004141"/>
    </source>
</evidence>
<protein>
    <recommendedName>
        <fullName evidence="6">Yip1 domain-containing protein</fullName>
    </recommendedName>
</protein>
<accession>A0A0J7I110</accession>
<evidence type="ECO:0000256" key="2">
    <source>
        <dbReference type="ARBA" id="ARBA00022692"/>
    </source>
</evidence>
<dbReference type="PATRIC" id="fig|558151.6.peg.3756"/>
<dbReference type="AlphaFoldDB" id="A0A0J7I110"/>
<dbReference type="OrthoDB" id="1263582at2"/>
<proteinExistence type="predicted"/>
<dbReference type="EMBL" id="LFND01000006">
    <property type="protein sequence ID" value="KMQ60093.1"/>
    <property type="molecule type" value="Genomic_DNA"/>
</dbReference>
<name>A0A0J7I110_9FLAO</name>
<dbReference type="GO" id="GO:0016020">
    <property type="term" value="C:membrane"/>
    <property type="evidence" value="ECO:0007669"/>
    <property type="project" value="UniProtKB-SubCell"/>
</dbReference>
<comment type="caution">
    <text evidence="7">The sequence shown here is derived from an EMBL/GenBank/DDBJ whole genome shotgun (WGS) entry which is preliminary data.</text>
</comment>
<reference evidence="7 8" key="1">
    <citation type="journal article" date="2013" name="Int. J. Syst. Evol. Microbiol.">
        <title>Chryseobacterium angstadtii sp. nov., isolated from a newt tank.</title>
        <authorList>
            <person name="Kirk K.E."/>
            <person name="Hoffman J.A."/>
            <person name="Smith K.A."/>
            <person name="Strahan B.L."/>
            <person name="Failor K.C."/>
            <person name="Krebs J.E."/>
            <person name="Gale A.N."/>
            <person name="Do T.D."/>
            <person name="Sontag T.C."/>
            <person name="Batties A.M."/>
            <person name="Mistiszyn K."/>
            <person name="Newman J.D."/>
        </authorList>
    </citation>
    <scope>NUCLEOTIDE SEQUENCE [LARGE SCALE GENOMIC DNA]</scope>
    <source>
        <strain evidence="7 8">KM</strain>
    </source>
</reference>
<keyword evidence="3 5" id="KW-1133">Transmembrane helix</keyword>
<dbReference type="InterPro" id="IPR006977">
    <property type="entry name" value="Yip1_dom"/>
</dbReference>
<evidence type="ECO:0000259" key="6">
    <source>
        <dbReference type="Pfam" id="PF04893"/>
    </source>
</evidence>
<gene>
    <name evidence="7" type="ORF">ACM46_17775</name>
</gene>
<keyword evidence="2 5" id="KW-0812">Transmembrane</keyword>
<feature type="transmembrane region" description="Helical" evidence="5">
    <location>
        <begin position="89"/>
        <end position="106"/>
    </location>
</feature>
<feature type="transmembrane region" description="Helical" evidence="5">
    <location>
        <begin position="135"/>
        <end position="157"/>
    </location>
</feature>
<evidence type="ECO:0000256" key="3">
    <source>
        <dbReference type="ARBA" id="ARBA00022989"/>
    </source>
</evidence>